<name>A0ABW2PY51_9BACL</name>
<dbReference type="InterPro" id="IPR021008">
    <property type="entry name" value="DltX"/>
</dbReference>
<evidence type="ECO:0000256" key="1">
    <source>
        <dbReference type="SAM" id="Phobius"/>
    </source>
</evidence>
<reference evidence="3" key="1">
    <citation type="journal article" date="2019" name="Int. J. Syst. Evol. Microbiol.">
        <title>The Global Catalogue of Microorganisms (GCM) 10K type strain sequencing project: providing services to taxonomists for standard genome sequencing and annotation.</title>
        <authorList>
            <consortium name="The Broad Institute Genomics Platform"/>
            <consortium name="The Broad Institute Genome Sequencing Center for Infectious Disease"/>
            <person name="Wu L."/>
            <person name="Ma J."/>
        </authorList>
    </citation>
    <scope>NUCLEOTIDE SEQUENCE [LARGE SCALE GENOMIC DNA]</scope>
    <source>
        <strain evidence="3">CGMCC 1.16305</strain>
    </source>
</reference>
<dbReference type="RefSeq" id="WP_380966126.1">
    <property type="nucleotide sequence ID" value="NZ_JBHTCO010000014.1"/>
</dbReference>
<evidence type="ECO:0000313" key="3">
    <source>
        <dbReference type="Proteomes" id="UP001596505"/>
    </source>
</evidence>
<gene>
    <name evidence="2" type="ORF">ACFQRG_11660</name>
</gene>
<comment type="caution">
    <text evidence="2">The sequence shown here is derived from an EMBL/GenBank/DDBJ whole genome shotgun (WGS) entry which is preliminary data.</text>
</comment>
<keyword evidence="1" id="KW-1133">Transmembrane helix</keyword>
<protein>
    <submittedName>
        <fullName evidence="2">Teichoic acid D-Ala incorporation-associated protein DltX</fullName>
    </submittedName>
</protein>
<keyword evidence="1" id="KW-0472">Membrane</keyword>
<proteinExistence type="predicted"/>
<organism evidence="2 3">
    <name type="scientific">Scopulibacillus cellulosilyticus</name>
    <dbReference type="NCBI Taxonomy" id="2665665"/>
    <lineage>
        <taxon>Bacteria</taxon>
        <taxon>Bacillati</taxon>
        <taxon>Bacillota</taxon>
        <taxon>Bacilli</taxon>
        <taxon>Bacillales</taxon>
        <taxon>Sporolactobacillaceae</taxon>
        <taxon>Scopulibacillus</taxon>
    </lineage>
</organism>
<dbReference type="Pfam" id="PF12459">
    <property type="entry name" value="DltX"/>
    <property type="match status" value="1"/>
</dbReference>
<evidence type="ECO:0000313" key="2">
    <source>
        <dbReference type="EMBL" id="MFC7393610.1"/>
    </source>
</evidence>
<dbReference type="EMBL" id="JBHTCO010000014">
    <property type="protein sequence ID" value="MFC7393610.1"/>
    <property type="molecule type" value="Genomic_DNA"/>
</dbReference>
<sequence>MKTIKELWSRPITQWFVKTLYYLVIIIALVWLYGAKATHSAPFIYNEF</sequence>
<keyword evidence="3" id="KW-1185">Reference proteome</keyword>
<feature type="transmembrane region" description="Helical" evidence="1">
    <location>
        <begin position="12"/>
        <end position="33"/>
    </location>
</feature>
<accession>A0ABW2PY51</accession>
<keyword evidence="1" id="KW-0812">Transmembrane</keyword>
<dbReference type="Proteomes" id="UP001596505">
    <property type="component" value="Unassembled WGS sequence"/>
</dbReference>